<feature type="transmembrane region" description="Helical" evidence="6">
    <location>
        <begin position="187"/>
        <end position="203"/>
    </location>
</feature>
<evidence type="ECO:0000256" key="3">
    <source>
        <dbReference type="ARBA" id="ARBA00022692"/>
    </source>
</evidence>
<keyword evidence="5 6" id="KW-0472">Membrane</keyword>
<feature type="transmembrane region" description="Helical" evidence="6">
    <location>
        <begin position="154"/>
        <end position="175"/>
    </location>
</feature>
<keyword evidence="2" id="KW-1003">Cell membrane</keyword>
<comment type="subcellular location">
    <subcellularLocation>
        <location evidence="1">Cell membrane</location>
        <topology evidence="1">Multi-pass membrane protein</topology>
    </subcellularLocation>
</comment>
<evidence type="ECO:0000256" key="1">
    <source>
        <dbReference type="ARBA" id="ARBA00004651"/>
    </source>
</evidence>
<dbReference type="Pfam" id="PF01943">
    <property type="entry name" value="Polysacc_synt"/>
    <property type="match status" value="1"/>
</dbReference>
<dbReference type="EMBL" id="BLLB01000002">
    <property type="protein sequence ID" value="GFH01933.1"/>
    <property type="molecule type" value="Genomic_DNA"/>
</dbReference>
<dbReference type="GO" id="GO:0005886">
    <property type="term" value="C:plasma membrane"/>
    <property type="evidence" value="ECO:0007669"/>
    <property type="project" value="UniProtKB-SubCell"/>
</dbReference>
<feature type="transmembrane region" description="Helical" evidence="6">
    <location>
        <begin position="56"/>
        <end position="80"/>
    </location>
</feature>
<dbReference type="AlphaFoldDB" id="A0A7I9ZM54"/>
<feature type="transmembrane region" description="Helical" evidence="6">
    <location>
        <begin position="299"/>
        <end position="320"/>
    </location>
</feature>
<evidence type="ECO:0000256" key="6">
    <source>
        <dbReference type="SAM" id="Phobius"/>
    </source>
</evidence>
<reference evidence="7 8" key="1">
    <citation type="journal article" date="2019" name="Emerg. Microbes Infect.">
        <title>Comprehensive subspecies identification of 175 nontuberculous mycobacteria species based on 7547 genomic profiles.</title>
        <authorList>
            <person name="Matsumoto Y."/>
            <person name="Kinjo T."/>
            <person name="Motooka D."/>
            <person name="Nabeya D."/>
            <person name="Jung N."/>
            <person name="Uechi K."/>
            <person name="Horii T."/>
            <person name="Iida T."/>
            <person name="Fujita J."/>
            <person name="Nakamura S."/>
        </authorList>
    </citation>
    <scope>NUCLEOTIDE SEQUENCE [LARGE SCALE GENOMIC DNA]</scope>
    <source>
        <strain evidence="7 8">JCM 30996</strain>
    </source>
</reference>
<keyword evidence="4 6" id="KW-1133">Transmembrane helix</keyword>
<feature type="transmembrane region" description="Helical" evidence="6">
    <location>
        <begin position="253"/>
        <end position="279"/>
    </location>
</feature>
<keyword evidence="3 6" id="KW-0812">Transmembrane</keyword>
<feature type="transmembrane region" description="Helical" evidence="6">
    <location>
        <begin position="125"/>
        <end position="142"/>
    </location>
</feature>
<evidence type="ECO:0000256" key="5">
    <source>
        <dbReference type="ARBA" id="ARBA00023136"/>
    </source>
</evidence>
<evidence type="ECO:0000313" key="7">
    <source>
        <dbReference type="EMBL" id="GFH01933.1"/>
    </source>
</evidence>
<proteinExistence type="predicted"/>
<organism evidence="7 8">
    <name type="scientific">Mycolicibacterium hippocampi</name>
    <dbReference type="NCBI Taxonomy" id="659824"/>
    <lineage>
        <taxon>Bacteria</taxon>
        <taxon>Bacillati</taxon>
        <taxon>Actinomycetota</taxon>
        <taxon>Actinomycetes</taxon>
        <taxon>Mycobacteriales</taxon>
        <taxon>Mycobacteriaceae</taxon>
        <taxon>Mycolicibacterium</taxon>
    </lineage>
</organism>
<sequence>MHLNRLVSGRSSRLLRNRKKLGAASLAAADVTGKAAGFVITPFLANRMGAADFGVLNLYLSVTQILTYVISLGGAGLLAVEYIRNGYTSARRLRAANLRLSLWIMIALLIVSVTVSWQLPSAVPLVSGVLIVAVSYVQALNVCELSYYRGAQAYSWAVTGQFAFAILNVVLTVLAFELDSPTVTNRLLSIALAGGVVQTVYVLELRRKPFESADKATNRSNTSLILRFGLSLFVHQASQWIRTSVDRFFVSAYLGLAAAGVYSVGVTLAMAEAMFFNAITQQLQPFLYRRLLNRDFSGFWRIQIWYALAVVGFTAVYYLLLLLSFRSLFANEYNQAIGLLPALLGGAAAQSIYHVVSLASFYERRGGQISSATASALVVHLGGLGALAALGQVTITNVAFVFFASSVVAMLAMFWLSRRVVNQLRLTRPSPTGQEGPA</sequence>
<feature type="transmembrane region" description="Helical" evidence="6">
    <location>
        <begin position="100"/>
        <end position="119"/>
    </location>
</feature>
<dbReference type="InterPro" id="IPR002797">
    <property type="entry name" value="Polysacc_synth"/>
</dbReference>
<gene>
    <name evidence="7" type="ORF">MHIP_24160</name>
</gene>
<feature type="transmembrane region" description="Helical" evidence="6">
    <location>
        <begin position="374"/>
        <end position="392"/>
    </location>
</feature>
<evidence type="ECO:0000313" key="8">
    <source>
        <dbReference type="Proteomes" id="UP000465304"/>
    </source>
</evidence>
<protein>
    <submittedName>
        <fullName evidence="7">Uncharacterized protein</fullName>
    </submittedName>
</protein>
<dbReference type="InterPro" id="IPR050833">
    <property type="entry name" value="Poly_Biosynth_Transport"/>
</dbReference>
<evidence type="ECO:0000256" key="4">
    <source>
        <dbReference type="ARBA" id="ARBA00022989"/>
    </source>
</evidence>
<feature type="transmembrane region" description="Helical" evidence="6">
    <location>
        <begin position="21"/>
        <end position="44"/>
    </location>
</feature>
<dbReference type="Proteomes" id="UP000465304">
    <property type="component" value="Unassembled WGS sequence"/>
</dbReference>
<dbReference type="PANTHER" id="PTHR30250:SF11">
    <property type="entry name" value="O-ANTIGEN TRANSPORTER-RELATED"/>
    <property type="match status" value="1"/>
</dbReference>
<accession>A0A7I9ZM54</accession>
<evidence type="ECO:0000256" key="2">
    <source>
        <dbReference type="ARBA" id="ARBA00022475"/>
    </source>
</evidence>
<keyword evidence="8" id="KW-1185">Reference proteome</keyword>
<name>A0A7I9ZM54_9MYCO</name>
<feature type="transmembrane region" description="Helical" evidence="6">
    <location>
        <begin position="340"/>
        <end position="362"/>
    </location>
</feature>
<comment type="caution">
    <text evidence="7">The sequence shown here is derived from an EMBL/GenBank/DDBJ whole genome shotgun (WGS) entry which is preliminary data.</text>
</comment>
<dbReference type="PANTHER" id="PTHR30250">
    <property type="entry name" value="PST FAMILY PREDICTED COLANIC ACID TRANSPORTER"/>
    <property type="match status" value="1"/>
</dbReference>
<feature type="transmembrane region" description="Helical" evidence="6">
    <location>
        <begin position="398"/>
        <end position="416"/>
    </location>
</feature>